<keyword evidence="6" id="KW-1185">Reference proteome</keyword>
<evidence type="ECO:0000256" key="3">
    <source>
        <dbReference type="ARBA" id="ARBA00022840"/>
    </source>
</evidence>
<keyword evidence="5" id="KW-0436">Ligase</keyword>
<dbReference type="Pfam" id="PF01812">
    <property type="entry name" value="5-FTHF_cyc-lig"/>
    <property type="match status" value="1"/>
</dbReference>
<comment type="catalytic activity">
    <reaction evidence="4">
        <text>(6S)-5-formyl-5,6,7,8-tetrahydrofolate + ATP = (6R)-5,10-methenyltetrahydrofolate + ADP + phosphate</text>
        <dbReference type="Rhea" id="RHEA:10488"/>
        <dbReference type="ChEBI" id="CHEBI:30616"/>
        <dbReference type="ChEBI" id="CHEBI:43474"/>
        <dbReference type="ChEBI" id="CHEBI:57455"/>
        <dbReference type="ChEBI" id="CHEBI:57457"/>
        <dbReference type="ChEBI" id="CHEBI:456216"/>
        <dbReference type="EC" id="6.3.3.2"/>
    </reaction>
</comment>
<dbReference type="RefSeq" id="WP_043412113.1">
    <property type="nucleotide sequence ID" value="NZ_CP092427.2"/>
</dbReference>
<keyword evidence="4" id="KW-0479">Metal-binding</keyword>
<dbReference type="InterPro" id="IPR037171">
    <property type="entry name" value="NagB/RpiA_transferase-like"/>
</dbReference>
<dbReference type="GO" id="GO:0030272">
    <property type="term" value="F:5-formyltetrahydrofolate cyclo-ligase activity"/>
    <property type="evidence" value="ECO:0007669"/>
    <property type="project" value="UniProtKB-EC"/>
</dbReference>
<evidence type="ECO:0000313" key="5">
    <source>
        <dbReference type="EMBL" id="ULP35899.1"/>
    </source>
</evidence>
<sequence>MQQTKSQVRARILAARRASTPASRATDAAALTRHLLARIAPGATVCAYVPVGTEPGSPDLLDELVRRDVAVLLPVARADPVAGPQPLRWGRYRPETLVAAPFGLREPPPPHLPPETMADAAVALVPALAVDLRGARLGRGAGFYDRTLHLASPAAALIAVVRDEELVDELPADPHDVPMTHAVTPRRGVVELGRGKECQEPAGGSST</sequence>
<gene>
    <name evidence="5" type="ORF">MJO55_22040</name>
</gene>
<keyword evidence="4" id="KW-0460">Magnesium</keyword>
<organism evidence="5 6">
    <name type="scientific">Mycolicibacterium rufum</name>
    <dbReference type="NCBI Taxonomy" id="318424"/>
    <lineage>
        <taxon>Bacteria</taxon>
        <taxon>Bacillati</taxon>
        <taxon>Actinomycetota</taxon>
        <taxon>Actinomycetes</taxon>
        <taxon>Mycobacteriales</taxon>
        <taxon>Mycobacteriaceae</taxon>
        <taxon>Mycolicibacterium</taxon>
    </lineage>
</organism>
<reference evidence="5" key="1">
    <citation type="submission" date="2022-08" db="EMBL/GenBank/DDBJ databases">
        <title>Whole genome sequencing of non-tuberculosis mycobacteria type-strains.</title>
        <authorList>
            <person name="Igarashi Y."/>
            <person name="Osugi A."/>
            <person name="Mitarai S."/>
        </authorList>
    </citation>
    <scope>NUCLEOTIDE SEQUENCE</scope>
    <source>
        <strain evidence="5">JCM 16372</strain>
    </source>
</reference>
<keyword evidence="2 4" id="KW-0547">Nucleotide-binding</keyword>
<dbReference type="InterPro" id="IPR024185">
    <property type="entry name" value="FTHF_cligase-like_sf"/>
</dbReference>
<dbReference type="EC" id="6.3.3.2" evidence="4"/>
<evidence type="ECO:0000313" key="6">
    <source>
        <dbReference type="Proteomes" id="UP001055159"/>
    </source>
</evidence>
<accession>A0ABY3UCL4</accession>
<evidence type="ECO:0000256" key="4">
    <source>
        <dbReference type="RuleBase" id="RU361279"/>
    </source>
</evidence>
<dbReference type="SUPFAM" id="SSF100950">
    <property type="entry name" value="NagB/RpiA/CoA transferase-like"/>
    <property type="match status" value="1"/>
</dbReference>
<dbReference type="InterPro" id="IPR002698">
    <property type="entry name" value="FTHF_cligase"/>
</dbReference>
<dbReference type="EMBL" id="CP092427">
    <property type="protein sequence ID" value="ULP35899.1"/>
    <property type="molecule type" value="Genomic_DNA"/>
</dbReference>
<comment type="similarity">
    <text evidence="1 4">Belongs to the 5-formyltetrahydrofolate cyclo-ligase family.</text>
</comment>
<name>A0ABY3UCL4_9MYCO</name>
<evidence type="ECO:0000256" key="1">
    <source>
        <dbReference type="ARBA" id="ARBA00010638"/>
    </source>
</evidence>
<protein>
    <recommendedName>
        <fullName evidence="4">5-formyltetrahydrofolate cyclo-ligase</fullName>
        <ecNumber evidence="4">6.3.3.2</ecNumber>
    </recommendedName>
</protein>
<dbReference type="PIRSF" id="PIRSF006806">
    <property type="entry name" value="FTHF_cligase"/>
    <property type="match status" value="1"/>
</dbReference>
<dbReference type="Proteomes" id="UP001055159">
    <property type="component" value="Chromosome"/>
</dbReference>
<dbReference type="Gene3D" id="3.40.50.10420">
    <property type="entry name" value="NagB/RpiA/CoA transferase-like"/>
    <property type="match status" value="1"/>
</dbReference>
<comment type="cofactor">
    <cofactor evidence="4">
        <name>Mg(2+)</name>
        <dbReference type="ChEBI" id="CHEBI:18420"/>
    </cofactor>
</comment>
<dbReference type="PANTHER" id="PTHR23407">
    <property type="entry name" value="ATPASE INHIBITOR/5-FORMYLTETRAHYDROFOLATE CYCLO-LIGASE"/>
    <property type="match status" value="1"/>
</dbReference>
<dbReference type="PANTHER" id="PTHR23407:SF1">
    <property type="entry name" value="5-FORMYLTETRAHYDROFOLATE CYCLO-LIGASE"/>
    <property type="match status" value="1"/>
</dbReference>
<evidence type="ECO:0000256" key="2">
    <source>
        <dbReference type="ARBA" id="ARBA00022741"/>
    </source>
</evidence>
<proteinExistence type="inferred from homology"/>
<keyword evidence="3 4" id="KW-0067">ATP-binding</keyword>
<dbReference type="NCBIfam" id="TIGR02727">
    <property type="entry name" value="MTHFS_bact"/>
    <property type="match status" value="1"/>
</dbReference>